<organism evidence="6 7">
    <name type="scientific">Pedobacter miscanthi</name>
    <dbReference type="NCBI Taxonomy" id="2259170"/>
    <lineage>
        <taxon>Bacteria</taxon>
        <taxon>Pseudomonadati</taxon>
        <taxon>Bacteroidota</taxon>
        <taxon>Sphingobacteriia</taxon>
        <taxon>Sphingobacteriales</taxon>
        <taxon>Sphingobacteriaceae</taxon>
        <taxon>Pedobacter</taxon>
    </lineage>
</organism>
<evidence type="ECO:0000256" key="3">
    <source>
        <dbReference type="HAMAP-Rule" id="MF_01077"/>
    </source>
</evidence>
<keyword evidence="2 3" id="KW-0690">Ribosome biogenesis</keyword>
<evidence type="ECO:0000256" key="2">
    <source>
        <dbReference type="ARBA" id="ARBA00022517"/>
    </source>
</evidence>
<dbReference type="InterPro" id="IPR003728">
    <property type="entry name" value="Ribosome_maturation_RimP"/>
</dbReference>
<reference evidence="6 7" key="1">
    <citation type="submission" date="2018-07" db="EMBL/GenBank/DDBJ databases">
        <title>A draft genome of a endophytic bacteria, a new species of Pedobacter.</title>
        <authorList>
            <person name="Zhang Z.D."/>
            <person name="Chen Z.J."/>
        </authorList>
    </citation>
    <scope>NUCLEOTIDE SEQUENCE [LARGE SCALE GENOMIC DNA]</scope>
    <source>
        <strain evidence="6 7">RS10</strain>
    </source>
</reference>
<evidence type="ECO:0000313" key="6">
    <source>
        <dbReference type="EMBL" id="RBQ06971.1"/>
    </source>
</evidence>
<feature type="domain" description="Ribosome maturation factor RimP C-terminal" evidence="5">
    <location>
        <begin position="83"/>
        <end position="152"/>
    </location>
</feature>
<dbReference type="RefSeq" id="WP_113949090.1">
    <property type="nucleotide sequence ID" value="NZ_QNQU01000009.1"/>
</dbReference>
<comment type="function">
    <text evidence="3">Required for maturation of 30S ribosomal subunits.</text>
</comment>
<feature type="domain" description="Ribosome maturation factor RimP N-terminal" evidence="4">
    <location>
        <begin position="20"/>
        <end position="79"/>
    </location>
</feature>
<dbReference type="Proteomes" id="UP000252081">
    <property type="component" value="Unassembled WGS sequence"/>
</dbReference>
<comment type="subcellular location">
    <subcellularLocation>
        <location evidence="3">Cytoplasm</location>
    </subcellularLocation>
</comment>
<evidence type="ECO:0000313" key="7">
    <source>
        <dbReference type="Proteomes" id="UP000252081"/>
    </source>
</evidence>
<dbReference type="AlphaFoldDB" id="A0A366KZB0"/>
<dbReference type="SUPFAM" id="SSF75420">
    <property type="entry name" value="YhbC-like, N-terminal domain"/>
    <property type="match status" value="1"/>
</dbReference>
<dbReference type="NCBIfam" id="NF002531">
    <property type="entry name" value="PRK02001.1"/>
    <property type="match status" value="1"/>
</dbReference>
<accession>A0A366KZB0</accession>
<dbReference type="InterPro" id="IPR028998">
    <property type="entry name" value="RimP_C"/>
</dbReference>
<dbReference type="GO" id="GO:0000028">
    <property type="term" value="P:ribosomal small subunit assembly"/>
    <property type="evidence" value="ECO:0007669"/>
    <property type="project" value="TreeGrafter"/>
</dbReference>
<dbReference type="Gene3D" id="2.30.30.180">
    <property type="entry name" value="Ribosome maturation factor RimP, C-terminal domain"/>
    <property type="match status" value="1"/>
</dbReference>
<gene>
    <name evidence="3" type="primary">rimP</name>
    <name evidence="6" type="ORF">DRW42_12155</name>
</gene>
<proteinExistence type="inferred from homology"/>
<sequence>MQVEKRVAALVEEKIADRPELFLVEVKMLPNNKLIIHVDGDEGISIQDCVAISRHVGFHLEEENAIEQAYNLEVSSPGVGEPLKLIRQYQKNIGRTVSIKLKEGLKKEGKLLEVAENNLLIEESVKEKGKKAVAIETAVPFNDILETSVLISFK</sequence>
<dbReference type="HAMAP" id="MF_01077">
    <property type="entry name" value="RimP"/>
    <property type="match status" value="1"/>
</dbReference>
<protein>
    <recommendedName>
        <fullName evidence="3">Ribosome maturation factor RimP</fullName>
    </recommendedName>
</protein>
<dbReference type="InterPro" id="IPR036847">
    <property type="entry name" value="RimP_C_sf"/>
</dbReference>
<dbReference type="PANTHER" id="PTHR33867:SF1">
    <property type="entry name" value="RIBOSOME MATURATION FACTOR RIMP"/>
    <property type="match status" value="1"/>
</dbReference>
<dbReference type="OrthoDB" id="9789702at2"/>
<dbReference type="Gene3D" id="3.30.300.70">
    <property type="entry name" value="RimP-like superfamily, N-terminal"/>
    <property type="match status" value="1"/>
</dbReference>
<dbReference type="EMBL" id="QNQU01000009">
    <property type="protein sequence ID" value="RBQ06971.1"/>
    <property type="molecule type" value="Genomic_DNA"/>
</dbReference>
<dbReference type="Pfam" id="PF02576">
    <property type="entry name" value="RimP_N"/>
    <property type="match status" value="1"/>
</dbReference>
<name>A0A366KZB0_9SPHI</name>
<evidence type="ECO:0000256" key="1">
    <source>
        <dbReference type="ARBA" id="ARBA00022490"/>
    </source>
</evidence>
<dbReference type="GO" id="GO:0005829">
    <property type="term" value="C:cytosol"/>
    <property type="evidence" value="ECO:0007669"/>
    <property type="project" value="TreeGrafter"/>
</dbReference>
<dbReference type="InterPro" id="IPR028989">
    <property type="entry name" value="RimP_N"/>
</dbReference>
<comment type="caution">
    <text evidence="6">The sequence shown here is derived from an EMBL/GenBank/DDBJ whole genome shotgun (WGS) entry which is preliminary data.</text>
</comment>
<dbReference type="Pfam" id="PF17384">
    <property type="entry name" value="DUF150_C"/>
    <property type="match status" value="1"/>
</dbReference>
<dbReference type="GO" id="GO:0006412">
    <property type="term" value="P:translation"/>
    <property type="evidence" value="ECO:0007669"/>
    <property type="project" value="TreeGrafter"/>
</dbReference>
<keyword evidence="7" id="KW-1185">Reference proteome</keyword>
<evidence type="ECO:0000259" key="5">
    <source>
        <dbReference type="Pfam" id="PF17384"/>
    </source>
</evidence>
<dbReference type="PANTHER" id="PTHR33867">
    <property type="entry name" value="RIBOSOME MATURATION FACTOR RIMP"/>
    <property type="match status" value="1"/>
</dbReference>
<dbReference type="SUPFAM" id="SSF74942">
    <property type="entry name" value="YhbC-like, C-terminal domain"/>
    <property type="match status" value="1"/>
</dbReference>
<evidence type="ECO:0000259" key="4">
    <source>
        <dbReference type="Pfam" id="PF02576"/>
    </source>
</evidence>
<comment type="similarity">
    <text evidence="3">Belongs to the RimP family.</text>
</comment>
<dbReference type="InterPro" id="IPR035956">
    <property type="entry name" value="RimP_N_sf"/>
</dbReference>
<keyword evidence="1 3" id="KW-0963">Cytoplasm</keyword>